<feature type="region of interest" description="Disordered" evidence="1">
    <location>
        <begin position="327"/>
        <end position="351"/>
    </location>
</feature>
<feature type="compositionally biased region" description="Basic residues" evidence="1">
    <location>
        <begin position="19"/>
        <end position="31"/>
    </location>
</feature>
<feature type="compositionally biased region" description="Basic residues" evidence="1">
    <location>
        <begin position="236"/>
        <end position="251"/>
    </location>
</feature>
<feature type="compositionally biased region" description="Basic and acidic residues" evidence="1">
    <location>
        <begin position="543"/>
        <end position="555"/>
    </location>
</feature>
<dbReference type="EMBL" id="FMHW01000002">
    <property type="protein sequence ID" value="SCL35109.1"/>
    <property type="molecule type" value="Genomic_DNA"/>
</dbReference>
<feature type="compositionally biased region" description="Basic and acidic residues" evidence="1">
    <location>
        <begin position="91"/>
        <end position="106"/>
    </location>
</feature>
<keyword evidence="3" id="KW-1185">Reference proteome</keyword>
<feature type="compositionally biased region" description="Basic and acidic residues" evidence="1">
    <location>
        <begin position="70"/>
        <end position="80"/>
    </location>
</feature>
<feature type="region of interest" description="Disordered" evidence="1">
    <location>
        <begin position="488"/>
        <end position="618"/>
    </location>
</feature>
<evidence type="ECO:0000256" key="1">
    <source>
        <dbReference type="SAM" id="MobiDB-lite"/>
    </source>
</evidence>
<accession>A0A1C6T0C7</accession>
<feature type="compositionally biased region" description="Basic residues" evidence="1">
    <location>
        <begin position="600"/>
        <end position="610"/>
    </location>
</feature>
<evidence type="ECO:0000313" key="3">
    <source>
        <dbReference type="Proteomes" id="UP000198959"/>
    </source>
</evidence>
<sequence length="618" mass="67174">MALRSAVGRDVVRGRCRCGAGRRHRPRVRDHRRTDGGPGRGNRTPRGRGGRARWQLSYTTRRAKSTATAHEPRPAARWGEHGGGIGTPRWSRREACGRAPRWGERARSRRPVGTRIGVPGDGGWGRGLRITGPRTASRRRAGRRCGGDRRRGGVPGRQFRGGDRCRGAGRGGWHRQLFSGADRRGVRTPGQEPGRRQGGLVAHPAYDVPTLRHGDRAALRRLIQAGGRPGPLGPTRSRRASRAGRRRVGPVVGRRHGRAGQVIVAGHRRAGLVVGAAHGRVGRRYGRCAVRRVRGGVGRGRRCRVLGTVPRGARHVHRSALRAEGGWRPLPCRGRPGRPGPGAGNHLDRADRATVRQCRAGTVLSGRRIGGSLVPLSGGPRRAGRASRLRRPGDLSRSVDVLEAGGRPDGRDRQSGSGEPGGGLGRRLGRPATVTLRSRTLDRLLVGFRFDRAHTAFRPGNPVQVTPLPGDPVATMLARVVEPGQRGCVGGRDVRRQHAGRGQRTVGVTGAQRYDGGPENGRDTGGRVGKSRPGRRDTRHHRGQGERDHGRDRCHGQQRCDGPGPLLTGVRRPSGVRRCGDRPGHPRQRGFRPQRPSPSGRRRGRRRRRDGCRSQGRC</sequence>
<feature type="region of interest" description="Disordered" evidence="1">
    <location>
        <begin position="369"/>
        <end position="431"/>
    </location>
</feature>
<dbReference type="Proteomes" id="UP000198959">
    <property type="component" value="Unassembled WGS sequence"/>
</dbReference>
<feature type="compositionally biased region" description="Basic residues" evidence="1">
    <location>
        <begin position="529"/>
        <end position="542"/>
    </location>
</feature>
<organism evidence="2 3">
    <name type="scientific">Micromonospora pallida</name>
    <dbReference type="NCBI Taxonomy" id="145854"/>
    <lineage>
        <taxon>Bacteria</taxon>
        <taxon>Bacillati</taxon>
        <taxon>Actinomycetota</taxon>
        <taxon>Actinomycetes</taxon>
        <taxon>Micromonosporales</taxon>
        <taxon>Micromonosporaceae</taxon>
        <taxon>Micromonospora</taxon>
    </lineage>
</organism>
<name>A0A1C6T0C7_9ACTN</name>
<protein>
    <submittedName>
        <fullName evidence="2">Uncharacterized protein</fullName>
    </submittedName>
</protein>
<feature type="compositionally biased region" description="Polar residues" evidence="1">
    <location>
        <begin position="56"/>
        <end position="68"/>
    </location>
</feature>
<dbReference type="AlphaFoldDB" id="A0A1C6T0C7"/>
<proteinExistence type="predicted"/>
<feature type="region of interest" description="Disordered" evidence="1">
    <location>
        <begin position="19"/>
        <end position="175"/>
    </location>
</feature>
<gene>
    <name evidence="2" type="ORF">GA0074692_4007</name>
</gene>
<dbReference type="STRING" id="145854.GA0074692_4007"/>
<evidence type="ECO:0000313" key="2">
    <source>
        <dbReference type="EMBL" id="SCL35109.1"/>
    </source>
</evidence>
<reference evidence="3" key="1">
    <citation type="submission" date="2016-06" db="EMBL/GenBank/DDBJ databases">
        <authorList>
            <person name="Varghese N."/>
            <person name="Submissions Spin"/>
        </authorList>
    </citation>
    <scope>NUCLEOTIDE SEQUENCE [LARGE SCALE GENOMIC DNA]</scope>
    <source>
        <strain evidence="3">DSM 43817</strain>
    </source>
</reference>
<feature type="region of interest" description="Disordered" evidence="1">
    <location>
        <begin position="225"/>
        <end position="251"/>
    </location>
</feature>